<keyword evidence="5 8" id="KW-1133">Transmembrane helix</keyword>
<sequence length="191" mass="21424">MHADSVDWMLMGLGLIGAVGDGCITPTVFLIVALLLNDLGGSSFGDESFMQSISEKARALLYVACAAWVICFIEAYCWTRTGERQASKMRQRYLRAVLRQDVGYFDLNVSSTSDVITSVSSDSLVIQDVLSEKLHREFHHDVETHNRRLTFHRPPFDPWTDVRKSLSSTSPGKYVKSTMRLVLLPSKPSHL</sequence>
<dbReference type="PANTHER" id="PTHR45136">
    <property type="entry name" value="ABC TRANSPORTER DOMAIN-CONTAINING PROTEIN"/>
    <property type="match status" value="1"/>
</dbReference>
<dbReference type="AlphaFoldDB" id="A0A6D2KJ82"/>
<feature type="transmembrane region" description="Helical" evidence="8">
    <location>
        <begin position="59"/>
        <end position="79"/>
    </location>
</feature>
<evidence type="ECO:0000256" key="4">
    <source>
        <dbReference type="ARBA" id="ARBA00022737"/>
    </source>
</evidence>
<evidence type="ECO:0000256" key="6">
    <source>
        <dbReference type="ARBA" id="ARBA00023136"/>
    </source>
</evidence>
<accession>A0A6D2KJ82</accession>
<dbReference type="EMBL" id="CACVBM020001495">
    <property type="protein sequence ID" value="CAA7051982.1"/>
    <property type="molecule type" value="Genomic_DNA"/>
</dbReference>
<dbReference type="GO" id="GO:0140359">
    <property type="term" value="F:ABC-type transporter activity"/>
    <property type="evidence" value="ECO:0007669"/>
    <property type="project" value="InterPro"/>
</dbReference>
<feature type="transmembrane region" description="Helical" evidence="8">
    <location>
        <begin position="12"/>
        <end position="36"/>
    </location>
</feature>
<dbReference type="PROSITE" id="PS50929">
    <property type="entry name" value="ABC_TM1F"/>
    <property type="match status" value="1"/>
</dbReference>
<dbReference type="InterPro" id="IPR036640">
    <property type="entry name" value="ABC1_TM_sf"/>
</dbReference>
<dbReference type="Proteomes" id="UP000467841">
    <property type="component" value="Unassembled WGS sequence"/>
</dbReference>
<dbReference type="Gene3D" id="1.20.1560.10">
    <property type="entry name" value="ABC transporter type 1, transmembrane domain"/>
    <property type="match status" value="1"/>
</dbReference>
<keyword evidence="7" id="KW-0325">Glycoprotein</keyword>
<keyword evidence="3 8" id="KW-0812">Transmembrane</keyword>
<dbReference type="OrthoDB" id="6500128at2759"/>
<reference evidence="10" key="1">
    <citation type="submission" date="2020-01" db="EMBL/GenBank/DDBJ databases">
        <authorList>
            <person name="Mishra B."/>
        </authorList>
    </citation>
    <scope>NUCLEOTIDE SEQUENCE [LARGE SCALE GENOMIC DNA]</scope>
</reference>
<organism evidence="10 11">
    <name type="scientific">Microthlaspi erraticum</name>
    <dbReference type="NCBI Taxonomy" id="1685480"/>
    <lineage>
        <taxon>Eukaryota</taxon>
        <taxon>Viridiplantae</taxon>
        <taxon>Streptophyta</taxon>
        <taxon>Embryophyta</taxon>
        <taxon>Tracheophyta</taxon>
        <taxon>Spermatophyta</taxon>
        <taxon>Magnoliopsida</taxon>
        <taxon>eudicotyledons</taxon>
        <taxon>Gunneridae</taxon>
        <taxon>Pentapetalae</taxon>
        <taxon>rosids</taxon>
        <taxon>malvids</taxon>
        <taxon>Brassicales</taxon>
        <taxon>Brassicaceae</taxon>
        <taxon>Coluteocarpeae</taxon>
        <taxon>Microthlaspi</taxon>
    </lineage>
</organism>
<evidence type="ECO:0000256" key="7">
    <source>
        <dbReference type="ARBA" id="ARBA00023180"/>
    </source>
</evidence>
<gene>
    <name evidence="10" type="ORF">MERR_LOCUS39217</name>
</gene>
<evidence type="ECO:0000256" key="5">
    <source>
        <dbReference type="ARBA" id="ARBA00022989"/>
    </source>
</evidence>
<comment type="similarity">
    <text evidence="1">Belongs to the ABC transporter superfamily. ABCB family. Multidrug resistance exporter (TC 3.A.1.201) subfamily.</text>
</comment>
<evidence type="ECO:0000313" key="11">
    <source>
        <dbReference type="Proteomes" id="UP000467841"/>
    </source>
</evidence>
<evidence type="ECO:0000256" key="1">
    <source>
        <dbReference type="ARBA" id="ARBA00007577"/>
    </source>
</evidence>
<dbReference type="PANTHER" id="PTHR45136:SF2">
    <property type="entry name" value="ABC TRANSPORTER DOMAIN-CONTAINING PROTEIN"/>
    <property type="match status" value="1"/>
</dbReference>
<keyword evidence="2" id="KW-0813">Transport</keyword>
<evidence type="ECO:0000313" key="10">
    <source>
        <dbReference type="EMBL" id="CAA7051982.1"/>
    </source>
</evidence>
<keyword evidence="11" id="KW-1185">Reference proteome</keyword>
<dbReference type="Pfam" id="PF00664">
    <property type="entry name" value="ABC_membrane"/>
    <property type="match status" value="1"/>
</dbReference>
<keyword evidence="4" id="KW-0677">Repeat</keyword>
<dbReference type="InterPro" id="IPR011527">
    <property type="entry name" value="ABC1_TM_dom"/>
</dbReference>
<evidence type="ECO:0000259" key="9">
    <source>
        <dbReference type="PROSITE" id="PS50929"/>
    </source>
</evidence>
<comment type="caution">
    <text evidence="10">The sequence shown here is derived from an EMBL/GenBank/DDBJ whole genome shotgun (WGS) entry which is preliminary data.</text>
</comment>
<dbReference type="GO" id="GO:0005524">
    <property type="term" value="F:ATP binding"/>
    <property type="evidence" value="ECO:0007669"/>
    <property type="project" value="InterPro"/>
</dbReference>
<keyword evidence="6 8" id="KW-0472">Membrane</keyword>
<protein>
    <recommendedName>
        <fullName evidence="9">ABC transmembrane type-1 domain-containing protein</fullName>
    </recommendedName>
</protein>
<evidence type="ECO:0000256" key="2">
    <source>
        <dbReference type="ARBA" id="ARBA00022448"/>
    </source>
</evidence>
<evidence type="ECO:0000256" key="8">
    <source>
        <dbReference type="SAM" id="Phobius"/>
    </source>
</evidence>
<dbReference type="SUPFAM" id="SSF90123">
    <property type="entry name" value="ABC transporter transmembrane region"/>
    <property type="match status" value="1"/>
</dbReference>
<evidence type="ECO:0000256" key="3">
    <source>
        <dbReference type="ARBA" id="ARBA00022692"/>
    </source>
</evidence>
<proteinExistence type="inferred from homology"/>
<name>A0A6D2KJ82_9BRAS</name>
<dbReference type="GO" id="GO:0016020">
    <property type="term" value="C:membrane"/>
    <property type="evidence" value="ECO:0007669"/>
    <property type="project" value="InterPro"/>
</dbReference>
<feature type="domain" description="ABC transmembrane type-1" evidence="9">
    <location>
        <begin position="13"/>
        <end position="135"/>
    </location>
</feature>